<keyword evidence="8" id="KW-0663">Pyridoxal phosphate</keyword>
<evidence type="ECO:0000313" key="14">
    <source>
        <dbReference type="EMBL" id="CAA2136845.1"/>
    </source>
</evidence>
<comment type="catalytic activity">
    <reaction evidence="11">
        <text>(sulfur carrier)-H + L-cysteine = (sulfur carrier)-SH + L-alanine</text>
        <dbReference type="Rhea" id="RHEA:43892"/>
        <dbReference type="Rhea" id="RHEA-COMP:14737"/>
        <dbReference type="Rhea" id="RHEA-COMP:14739"/>
        <dbReference type="ChEBI" id="CHEBI:29917"/>
        <dbReference type="ChEBI" id="CHEBI:35235"/>
        <dbReference type="ChEBI" id="CHEBI:57972"/>
        <dbReference type="ChEBI" id="CHEBI:64428"/>
        <dbReference type="EC" id="2.8.1.7"/>
    </reaction>
</comment>
<evidence type="ECO:0000256" key="2">
    <source>
        <dbReference type="ARBA" id="ARBA00003120"/>
    </source>
</evidence>
<protein>
    <recommendedName>
        <fullName evidence="5">Cysteine desulfurase</fullName>
        <ecNumber evidence="4">2.8.1.7</ecNumber>
    </recommendedName>
</protein>
<dbReference type="InterPro" id="IPR000192">
    <property type="entry name" value="Aminotrans_V_dom"/>
</dbReference>
<organism evidence="14">
    <name type="scientific">Methylobacterium bullatum</name>
    <dbReference type="NCBI Taxonomy" id="570505"/>
    <lineage>
        <taxon>Bacteria</taxon>
        <taxon>Pseudomonadati</taxon>
        <taxon>Pseudomonadota</taxon>
        <taxon>Alphaproteobacteria</taxon>
        <taxon>Hyphomicrobiales</taxon>
        <taxon>Methylobacteriaceae</taxon>
        <taxon>Methylobacterium</taxon>
    </lineage>
</organism>
<evidence type="ECO:0000256" key="8">
    <source>
        <dbReference type="ARBA" id="ARBA00022898"/>
    </source>
</evidence>
<dbReference type="GO" id="GO:0046872">
    <property type="term" value="F:metal ion binding"/>
    <property type="evidence" value="ECO:0007669"/>
    <property type="project" value="UniProtKB-KW"/>
</dbReference>
<dbReference type="AlphaFoldDB" id="A0A679JKD6"/>
<evidence type="ECO:0000256" key="6">
    <source>
        <dbReference type="ARBA" id="ARBA00022679"/>
    </source>
</evidence>
<feature type="domain" description="Aminotransferase class V" evidence="13">
    <location>
        <begin position="11"/>
        <end position="347"/>
    </location>
</feature>
<dbReference type="InterPro" id="IPR015421">
    <property type="entry name" value="PyrdxlP-dep_Trfase_major"/>
</dbReference>
<dbReference type="SUPFAM" id="SSF53383">
    <property type="entry name" value="PLP-dependent transferases"/>
    <property type="match status" value="1"/>
</dbReference>
<keyword evidence="9" id="KW-0408">Iron</keyword>
<reference evidence="14" key="1">
    <citation type="submission" date="2019-12" db="EMBL/GenBank/DDBJ databases">
        <authorList>
            <person name="Cremers G."/>
        </authorList>
    </citation>
    <scope>NUCLEOTIDE SEQUENCE</scope>
    <source>
        <strain evidence="14">Mbul2</strain>
        <plasmid evidence="14">1</plasmid>
    </source>
</reference>
<keyword evidence="14" id="KW-0614">Plasmid</keyword>
<geneLocation type="plasmid" evidence="14">
    <name>1</name>
</geneLocation>
<proteinExistence type="inferred from homology"/>
<comment type="cofactor">
    <cofactor evidence="1 12">
        <name>pyridoxal 5'-phosphate</name>
        <dbReference type="ChEBI" id="CHEBI:597326"/>
    </cofactor>
</comment>
<comment type="similarity">
    <text evidence="3">Belongs to the class-V pyridoxal-phosphate-dependent aminotransferase family. NifS/IscS subfamily.</text>
</comment>
<evidence type="ECO:0000256" key="5">
    <source>
        <dbReference type="ARBA" id="ARBA00013558"/>
    </source>
</evidence>
<evidence type="ECO:0000259" key="13">
    <source>
        <dbReference type="Pfam" id="PF00266"/>
    </source>
</evidence>
<keyword evidence="6 14" id="KW-0808">Transferase</keyword>
<sequence>MRSEVDGTERIYLDHNATTPMDPAVLTAMEPYLRALFGNPSSSETVEGSVAAAAVERAREQVAATIGARPNEIVFTGSCTEADNIAILGAARANPGRRHLIGSRIEHPAVLGPMRALERDGWRLTLLDVDADGVVSPEAVAAAIGPETGLVSIMGANNEVGSLQPIRRIGEICTERGVLFHSDLAQSAAYVDVDVERDGLHLASLSAHKAYGPKGVGALYIRSRRPRVRIEPIMFGGGQERGLRPGTIATPLVVGMGEAFEIASRTRRAEVGRLRTLCERFKIRLQSSLDGVLLNGHAVDRLPNNLSFSIEGVEPYALIRQLGDRCAFSASSACGSARVETSHVLIAMFGDGSRARGAFRIAPGRFTTDADAAIVAEGMIDAVGLLREASHT</sequence>
<dbReference type="InterPro" id="IPR015424">
    <property type="entry name" value="PyrdxlP-dep_Trfase"/>
</dbReference>
<dbReference type="EC" id="2.8.1.7" evidence="4"/>
<dbReference type="Gene3D" id="3.90.1150.10">
    <property type="entry name" value="Aspartate Aminotransferase, domain 1"/>
    <property type="match status" value="1"/>
</dbReference>
<dbReference type="RefSeq" id="WP_339158931.1">
    <property type="nucleotide sequence ID" value="NZ_LR743510.1"/>
</dbReference>
<comment type="function">
    <text evidence="2">Catalyzes the removal of elemental sulfur atoms from cysteine to produce alanine. Seems to participate in the biosynthesis of the nitrogenase metalloclusters by providing the inorganic sulfur required for the Fe-S core formation.</text>
</comment>
<evidence type="ECO:0000256" key="11">
    <source>
        <dbReference type="ARBA" id="ARBA00050776"/>
    </source>
</evidence>
<dbReference type="EMBL" id="LR743510">
    <property type="protein sequence ID" value="CAA2136845.1"/>
    <property type="molecule type" value="Genomic_DNA"/>
</dbReference>
<evidence type="ECO:0000256" key="12">
    <source>
        <dbReference type="RuleBase" id="RU004504"/>
    </source>
</evidence>
<evidence type="ECO:0000256" key="9">
    <source>
        <dbReference type="ARBA" id="ARBA00023004"/>
    </source>
</evidence>
<evidence type="ECO:0000256" key="1">
    <source>
        <dbReference type="ARBA" id="ARBA00001933"/>
    </source>
</evidence>
<gene>
    <name evidence="14" type="primary">iscS_1</name>
    <name evidence="14" type="ORF">MBLL_00366</name>
</gene>
<dbReference type="PROSITE" id="PS00595">
    <property type="entry name" value="AA_TRANSFER_CLASS_5"/>
    <property type="match status" value="1"/>
</dbReference>
<name>A0A679JKD6_9HYPH</name>
<evidence type="ECO:0000256" key="7">
    <source>
        <dbReference type="ARBA" id="ARBA00022723"/>
    </source>
</evidence>
<dbReference type="GO" id="GO:0031071">
    <property type="term" value="F:cysteine desulfurase activity"/>
    <property type="evidence" value="ECO:0007669"/>
    <property type="project" value="UniProtKB-EC"/>
</dbReference>
<dbReference type="InterPro" id="IPR020578">
    <property type="entry name" value="Aminotrans_V_PyrdxlP_BS"/>
</dbReference>
<keyword evidence="10" id="KW-0411">Iron-sulfur</keyword>
<dbReference type="REBASE" id="371048">
    <property type="entry name" value="M.Mbu12DndAP"/>
</dbReference>
<dbReference type="PANTHER" id="PTHR11601:SF34">
    <property type="entry name" value="CYSTEINE DESULFURASE"/>
    <property type="match status" value="1"/>
</dbReference>
<dbReference type="InterPro" id="IPR015422">
    <property type="entry name" value="PyrdxlP-dep_Trfase_small"/>
</dbReference>
<accession>A0A679JKD6</accession>
<dbReference type="PIRSF" id="PIRSF005572">
    <property type="entry name" value="NifS"/>
    <property type="match status" value="1"/>
</dbReference>
<dbReference type="InterPro" id="IPR016454">
    <property type="entry name" value="Cysteine_dSase"/>
</dbReference>
<dbReference type="Gene3D" id="3.40.640.10">
    <property type="entry name" value="Type I PLP-dependent aspartate aminotransferase-like (Major domain)"/>
    <property type="match status" value="1"/>
</dbReference>
<dbReference type="Pfam" id="PF00266">
    <property type="entry name" value="Aminotran_5"/>
    <property type="match status" value="1"/>
</dbReference>
<evidence type="ECO:0000256" key="3">
    <source>
        <dbReference type="ARBA" id="ARBA00006490"/>
    </source>
</evidence>
<keyword evidence="7" id="KW-0479">Metal-binding</keyword>
<evidence type="ECO:0000256" key="4">
    <source>
        <dbReference type="ARBA" id="ARBA00012239"/>
    </source>
</evidence>
<dbReference type="PANTHER" id="PTHR11601">
    <property type="entry name" value="CYSTEINE DESULFURYLASE FAMILY MEMBER"/>
    <property type="match status" value="1"/>
</dbReference>
<evidence type="ECO:0000256" key="10">
    <source>
        <dbReference type="ARBA" id="ARBA00023014"/>
    </source>
</evidence>
<dbReference type="GO" id="GO:0051536">
    <property type="term" value="F:iron-sulfur cluster binding"/>
    <property type="evidence" value="ECO:0007669"/>
    <property type="project" value="UniProtKB-KW"/>
</dbReference>